<dbReference type="STRING" id="1423803.FD13_GL001509"/>
<protein>
    <recommendedName>
        <fullName evidence="4">DUF3862 domain-containing protein</fullName>
    </recommendedName>
</protein>
<accession>A0A0R2DGP3</accession>
<name>A0A0R2DGP3_9LACO</name>
<proteinExistence type="predicted"/>
<gene>
    <name evidence="2" type="ORF">FD13_GL001509</name>
</gene>
<dbReference type="InterPro" id="IPR024418">
    <property type="entry name" value="DUF3862"/>
</dbReference>
<dbReference type="Proteomes" id="UP000051589">
    <property type="component" value="Unassembled WGS sequence"/>
</dbReference>
<dbReference type="Pfam" id="PF12978">
    <property type="entry name" value="DUF3862"/>
    <property type="match status" value="1"/>
</dbReference>
<dbReference type="EMBL" id="AYZH01000004">
    <property type="protein sequence ID" value="KRN02790.1"/>
    <property type="molecule type" value="Genomic_DNA"/>
</dbReference>
<organism evidence="2 3">
    <name type="scientific">Levilactobacillus senmaizukei DSM 21775 = NBRC 103853</name>
    <dbReference type="NCBI Taxonomy" id="1423803"/>
    <lineage>
        <taxon>Bacteria</taxon>
        <taxon>Bacillati</taxon>
        <taxon>Bacillota</taxon>
        <taxon>Bacilli</taxon>
        <taxon>Lactobacillales</taxon>
        <taxon>Lactobacillaceae</taxon>
        <taxon>Levilactobacillus</taxon>
    </lineage>
</organism>
<dbReference type="Gene3D" id="3.30.1450.10">
    <property type="match status" value="2"/>
</dbReference>
<evidence type="ECO:0000256" key="1">
    <source>
        <dbReference type="ARBA" id="ARBA00022729"/>
    </source>
</evidence>
<keyword evidence="1" id="KW-0732">Signal</keyword>
<keyword evidence="3" id="KW-1185">Reference proteome</keyword>
<sequence>MTLSQYNSVKLGDNGTTKKQVKKMFGKATIETETEVPGATKKATQYSWNKVASSLKGATVNVDFIDGVAVGKGYVSASISHKISDAKYKAVQTGTTVKDVKKQLGTPEGESISKIGSMNAQDLSYVQGTKSVSFSFMNDKLVTKSKTDLSESN</sequence>
<evidence type="ECO:0008006" key="4">
    <source>
        <dbReference type="Google" id="ProtNLM"/>
    </source>
</evidence>
<reference evidence="2 3" key="1">
    <citation type="journal article" date="2015" name="Genome Announc.">
        <title>Expanding the biotechnology potential of lactobacilli through comparative genomics of 213 strains and associated genera.</title>
        <authorList>
            <person name="Sun Z."/>
            <person name="Harris H.M."/>
            <person name="McCann A."/>
            <person name="Guo C."/>
            <person name="Argimon S."/>
            <person name="Zhang W."/>
            <person name="Yang X."/>
            <person name="Jeffery I.B."/>
            <person name="Cooney J.C."/>
            <person name="Kagawa T.F."/>
            <person name="Liu W."/>
            <person name="Song Y."/>
            <person name="Salvetti E."/>
            <person name="Wrobel A."/>
            <person name="Rasinkangas P."/>
            <person name="Parkhill J."/>
            <person name="Rea M.C."/>
            <person name="O'Sullivan O."/>
            <person name="Ritari J."/>
            <person name="Douillard F.P."/>
            <person name="Paul Ross R."/>
            <person name="Yang R."/>
            <person name="Briner A.E."/>
            <person name="Felis G.E."/>
            <person name="de Vos W.M."/>
            <person name="Barrangou R."/>
            <person name="Klaenhammer T.R."/>
            <person name="Caufield P.W."/>
            <person name="Cui Y."/>
            <person name="Zhang H."/>
            <person name="O'Toole P.W."/>
        </authorList>
    </citation>
    <scope>NUCLEOTIDE SEQUENCE [LARGE SCALE GENOMIC DNA]</scope>
    <source>
        <strain evidence="2 3">DSM 21775</strain>
    </source>
</reference>
<comment type="caution">
    <text evidence="2">The sequence shown here is derived from an EMBL/GenBank/DDBJ whole genome shotgun (WGS) entry which is preliminary data.</text>
</comment>
<dbReference type="PATRIC" id="fig|1423803.3.peg.1555"/>
<evidence type="ECO:0000313" key="2">
    <source>
        <dbReference type="EMBL" id="KRN02790.1"/>
    </source>
</evidence>
<dbReference type="InterPro" id="IPR037873">
    <property type="entry name" value="BamE-like"/>
</dbReference>
<evidence type="ECO:0000313" key="3">
    <source>
        <dbReference type="Proteomes" id="UP000051589"/>
    </source>
</evidence>
<dbReference type="AlphaFoldDB" id="A0A0R2DGP3"/>